<evidence type="ECO:0000313" key="1">
    <source>
        <dbReference type="EMBL" id="GAF74401.1"/>
    </source>
</evidence>
<proteinExistence type="predicted"/>
<dbReference type="AlphaFoldDB" id="X0SH14"/>
<accession>X0SH14</accession>
<protein>
    <recommendedName>
        <fullName evidence="2">Pyruvate formate lyase-activating protein</fullName>
    </recommendedName>
</protein>
<name>X0SH14_9ZZZZ</name>
<dbReference type="EMBL" id="BARS01000251">
    <property type="protein sequence ID" value="GAF74401.1"/>
    <property type="molecule type" value="Genomic_DNA"/>
</dbReference>
<comment type="caution">
    <text evidence="1">The sequence shown here is derived from an EMBL/GenBank/DDBJ whole genome shotgun (WGS) entry which is preliminary data.</text>
</comment>
<organism evidence="1">
    <name type="scientific">marine sediment metagenome</name>
    <dbReference type="NCBI Taxonomy" id="412755"/>
    <lineage>
        <taxon>unclassified sequences</taxon>
        <taxon>metagenomes</taxon>
        <taxon>ecological metagenomes</taxon>
    </lineage>
</organism>
<sequence>MRILAVDAGTGTQDILLFDSSAPPESSLKLIVPAATQIAARRIRRATRERRAVVLTGVTMGGGPCTWALDEHLKAGLKAYATPDAARTFDDDLDVVQRIGVTVVSEDEARRFDDARHIEMADLDLEAIRRALAAFEVDSDFDGLALACLDHGAAPPGYSDRLFRFEHLRRVVEERNDLRAFAYLPGEVPDYLTRARAMLGCVDTDAPVVFLDTGPAAALGALQDPIVAQQDEQLVINLGNMHALAFHLRGTRIYSLFEHHTGLLSGEETESLSEGLMAGTLRHEDVFGSHGHGVFYVTAGERPSNRRPFVAVTGPQRAKLSASALKPYFAVPHGDMMVSGCFGLVWAFAEKHPDHRDEILAALGVSGVDAA</sequence>
<dbReference type="Pfam" id="PF08735">
    <property type="entry name" value="DUF1786"/>
    <property type="match status" value="1"/>
</dbReference>
<dbReference type="InterPro" id="IPR014846">
    <property type="entry name" value="DUF1786_pyruvate_format-lyase"/>
</dbReference>
<reference evidence="1" key="1">
    <citation type="journal article" date="2014" name="Front. Microbiol.">
        <title>High frequency of phylogenetically diverse reductive dehalogenase-homologous genes in deep subseafloor sedimentary metagenomes.</title>
        <authorList>
            <person name="Kawai M."/>
            <person name="Futagami T."/>
            <person name="Toyoda A."/>
            <person name="Takaki Y."/>
            <person name="Nishi S."/>
            <person name="Hori S."/>
            <person name="Arai W."/>
            <person name="Tsubouchi T."/>
            <person name="Morono Y."/>
            <person name="Uchiyama I."/>
            <person name="Ito T."/>
            <person name="Fujiyama A."/>
            <person name="Inagaki F."/>
            <person name="Takami H."/>
        </authorList>
    </citation>
    <scope>NUCLEOTIDE SEQUENCE</scope>
    <source>
        <strain evidence="1">Expedition CK06-06</strain>
    </source>
</reference>
<evidence type="ECO:0008006" key="2">
    <source>
        <dbReference type="Google" id="ProtNLM"/>
    </source>
</evidence>
<gene>
    <name evidence="1" type="ORF">S01H1_00673</name>
</gene>
<dbReference type="PIRSF" id="PIRSF029129">
    <property type="entry name" value="DUF1786_pyruvate_format-lyase"/>
    <property type="match status" value="1"/>
</dbReference>